<dbReference type="AlphaFoldDB" id="A0A1F6V398"/>
<dbReference type="InterPro" id="IPR008969">
    <property type="entry name" value="CarboxyPept-like_regulatory"/>
</dbReference>
<keyword evidence="1" id="KW-0812">Transmembrane</keyword>
<accession>A0A1F6V398</accession>
<dbReference type="EMBL" id="MFTO01000011">
    <property type="protein sequence ID" value="OGI63914.1"/>
    <property type="molecule type" value="Genomic_DNA"/>
</dbReference>
<name>A0A1F6V398_9BACT</name>
<sequence>MHKKFILISISVLLLVVFSAFYFSKVMALFGVVFLGSVNALRIVFTNPSGITDIVIRLWALFLYGLGIKKWRHPWGTVYDDETKEPIYGASISMLDVDNKIVATSLTDKDGRYGFLVEPGFYHITAKKKGYIFPSSKLFGRGSDVVYNDLYFGNFIEIKKNDAVIINNIPMQRLDFDWHEFAKQEQYKYQFYHAGDKALGQIINVTFFVGFVTSVLVLFGEPIKIHNVVILALYIILFLSNRKAWRGHARGSVFFKDTNLPIAYGILRVKSEDRKEVTHKIIDRIGHYYCLVPDGVYTVNIEKKNQDGSYTKIYEEEKIEVKNGFLRKEFRV</sequence>
<gene>
    <name evidence="2" type="ORF">A2733_01630</name>
</gene>
<feature type="transmembrane region" description="Helical" evidence="1">
    <location>
        <begin position="198"/>
        <end position="219"/>
    </location>
</feature>
<proteinExistence type="predicted"/>
<dbReference type="Gene3D" id="2.60.40.1120">
    <property type="entry name" value="Carboxypeptidase-like, regulatory domain"/>
    <property type="match status" value="1"/>
</dbReference>
<feature type="transmembrane region" description="Helical" evidence="1">
    <location>
        <begin position="225"/>
        <end position="241"/>
    </location>
</feature>
<evidence type="ECO:0000313" key="3">
    <source>
        <dbReference type="Proteomes" id="UP000178985"/>
    </source>
</evidence>
<evidence type="ECO:0008006" key="4">
    <source>
        <dbReference type="Google" id="ProtNLM"/>
    </source>
</evidence>
<comment type="caution">
    <text evidence="2">The sequence shown here is derived from an EMBL/GenBank/DDBJ whole genome shotgun (WGS) entry which is preliminary data.</text>
</comment>
<feature type="transmembrane region" description="Helical" evidence="1">
    <location>
        <begin position="43"/>
        <end position="66"/>
    </location>
</feature>
<organism evidence="2 3">
    <name type="scientific">Candidatus Nomurabacteria bacterium RIFCSPHIGHO2_01_FULL_40_20</name>
    <dbReference type="NCBI Taxonomy" id="1801738"/>
    <lineage>
        <taxon>Bacteria</taxon>
        <taxon>Candidatus Nomuraibacteriota</taxon>
    </lineage>
</organism>
<dbReference type="Proteomes" id="UP000178985">
    <property type="component" value="Unassembled WGS sequence"/>
</dbReference>
<dbReference type="SUPFAM" id="SSF49464">
    <property type="entry name" value="Carboxypeptidase regulatory domain-like"/>
    <property type="match status" value="1"/>
</dbReference>
<protein>
    <recommendedName>
        <fullName evidence="4">Carboxypeptidase regulatory-like domain-containing protein</fullName>
    </recommendedName>
</protein>
<evidence type="ECO:0000313" key="2">
    <source>
        <dbReference type="EMBL" id="OGI63914.1"/>
    </source>
</evidence>
<keyword evidence="1" id="KW-0472">Membrane</keyword>
<dbReference type="Pfam" id="PF13620">
    <property type="entry name" value="CarboxypepD_reg"/>
    <property type="match status" value="1"/>
</dbReference>
<reference evidence="2 3" key="1">
    <citation type="journal article" date="2016" name="Nat. Commun.">
        <title>Thousands of microbial genomes shed light on interconnected biogeochemical processes in an aquifer system.</title>
        <authorList>
            <person name="Anantharaman K."/>
            <person name="Brown C.T."/>
            <person name="Hug L.A."/>
            <person name="Sharon I."/>
            <person name="Castelle C.J."/>
            <person name="Probst A.J."/>
            <person name="Thomas B.C."/>
            <person name="Singh A."/>
            <person name="Wilkins M.J."/>
            <person name="Karaoz U."/>
            <person name="Brodie E.L."/>
            <person name="Williams K.H."/>
            <person name="Hubbard S.S."/>
            <person name="Banfield J.F."/>
        </authorList>
    </citation>
    <scope>NUCLEOTIDE SEQUENCE [LARGE SCALE GENOMIC DNA]</scope>
</reference>
<keyword evidence="1" id="KW-1133">Transmembrane helix</keyword>
<evidence type="ECO:0000256" key="1">
    <source>
        <dbReference type="SAM" id="Phobius"/>
    </source>
</evidence>